<evidence type="ECO:0000313" key="2">
    <source>
        <dbReference type="EMBL" id="GAA4008519.1"/>
    </source>
</evidence>
<dbReference type="NCBIfam" id="NF041721">
    <property type="entry name" value="phane_AmcA_1"/>
    <property type="match status" value="1"/>
</dbReference>
<accession>A0ABP7S9F4</accession>
<dbReference type="EMBL" id="BAABAL010000009">
    <property type="protein sequence ID" value="GAA4008519.1"/>
    <property type="molecule type" value="Genomic_DNA"/>
</dbReference>
<protein>
    <submittedName>
        <fullName evidence="2">Uncharacterized protein</fullName>
    </submittedName>
</protein>
<reference evidence="3" key="1">
    <citation type="journal article" date="2019" name="Int. J. Syst. Evol. Microbiol.">
        <title>The Global Catalogue of Microorganisms (GCM) 10K type strain sequencing project: providing services to taxonomists for standard genome sequencing and annotation.</title>
        <authorList>
            <consortium name="The Broad Institute Genomics Platform"/>
            <consortium name="The Broad Institute Genome Sequencing Center for Infectious Disease"/>
            <person name="Wu L."/>
            <person name="Ma J."/>
        </authorList>
    </citation>
    <scope>NUCLEOTIDE SEQUENCE [LARGE SCALE GENOMIC DNA]</scope>
    <source>
        <strain evidence="3">JCM 17342</strain>
    </source>
</reference>
<dbReference type="Proteomes" id="UP001501747">
    <property type="component" value="Unassembled WGS sequence"/>
</dbReference>
<dbReference type="RefSeq" id="WP_425549228.1">
    <property type="nucleotide sequence ID" value="NZ_BAABAL010000009.1"/>
</dbReference>
<comment type="caution">
    <text evidence="2">The sequence shown here is derived from an EMBL/GenBank/DDBJ whole genome shotgun (WGS) entry which is preliminary data.</text>
</comment>
<sequence length="61" mass="7079">MSAPSLAERVRSCEAEFRTLAGLLPPERPSQNWDSRPTWDDKPGGRPWDNKPSWDNWAKKR</sequence>
<proteinExistence type="predicted"/>
<organism evidence="2 3">
    <name type="scientific">Allokutzneria multivorans</name>
    <dbReference type="NCBI Taxonomy" id="1142134"/>
    <lineage>
        <taxon>Bacteria</taxon>
        <taxon>Bacillati</taxon>
        <taxon>Actinomycetota</taxon>
        <taxon>Actinomycetes</taxon>
        <taxon>Pseudonocardiales</taxon>
        <taxon>Pseudonocardiaceae</taxon>
        <taxon>Allokutzneria</taxon>
    </lineage>
</organism>
<gene>
    <name evidence="2" type="ORF">GCM10022247_33410</name>
</gene>
<keyword evidence="3" id="KW-1185">Reference proteome</keyword>
<evidence type="ECO:0000256" key="1">
    <source>
        <dbReference type="SAM" id="MobiDB-lite"/>
    </source>
</evidence>
<feature type="region of interest" description="Disordered" evidence="1">
    <location>
        <begin position="22"/>
        <end position="61"/>
    </location>
</feature>
<name>A0ABP7S9F4_9PSEU</name>
<evidence type="ECO:0000313" key="3">
    <source>
        <dbReference type="Proteomes" id="UP001501747"/>
    </source>
</evidence>